<dbReference type="Pfam" id="PF09946">
    <property type="entry name" value="DUF2178"/>
    <property type="match status" value="1"/>
</dbReference>
<dbReference type="RefSeq" id="WP_030026527.1">
    <property type="nucleotide sequence ID" value="NZ_HG810017.1"/>
</dbReference>
<reference evidence="2" key="2">
    <citation type="submission" date="2014-01" db="EMBL/GenBank/DDBJ databases">
        <authorList>
            <person name="Aslett M."/>
        </authorList>
    </citation>
    <scope>NUCLEOTIDE SEQUENCE [LARGE SCALE GENOMIC DNA]</scope>
    <source>
        <strain evidence="2">DB27</strain>
    </source>
</reference>
<protein>
    <recommendedName>
        <fullName evidence="3">DUF3796 domain-containing protein</fullName>
    </recommendedName>
</protein>
<dbReference type="EMBL" id="HG810017">
    <property type="protein sequence ID" value="CDN36749.1"/>
    <property type="molecule type" value="Genomic_DNA"/>
</dbReference>
<feature type="transmembrane region" description="Helical" evidence="1">
    <location>
        <begin position="93"/>
        <end position="111"/>
    </location>
</feature>
<keyword evidence="1" id="KW-0812">Transmembrane</keyword>
<dbReference type="HOGENOM" id="CLU_2128381_0_0_9"/>
<feature type="transmembrane region" description="Helical" evidence="1">
    <location>
        <begin position="65"/>
        <end position="87"/>
    </location>
</feature>
<keyword evidence="1" id="KW-1133">Transmembrane helix</keyword>
<dbReference type="AlphaFoldDB" id="W8Y5K0"/>
<feature type="transmembrane region" description="Helical" evidence="1">
    <location>
        <begin position="6"/>
        <end position="28"/>
    </location>
</feature>
<accession>W8Y5K0</accession>
<keyword evidence="1" id="KW-0472">Membrane</keyword>
<reference evidence="2" key="1">
    <citation type="submission" date="2014-01" db="EMBL/GenBank/DDBJ databases">
        <title>Draft genome sequence of highly nematicidal Bacillus thuringiensis DB27.</title>
        <authorList>
            <person name="Iatsenko I."/>
            <person name="Pickard D."/>
            <person name="Corton C."/>
            <person name="Dougan G."/>
            <person name="Sommer R.J."/>
        </authorList>
    </citation>
    <scope>NUCLEOTIDE SEQUENCE [LARGE SCALE GENOMIC DNA]</scope>
    <source>
        <strain evidence="2">DB27</strain>
    </source>
</reference>
<dbReference type="Proteomes" id="UP000030682">
    <property type="component" value="Unassembled WGS sequence"/>
</dbReference>
<gene>
    <name evidence="2" type="ORF">BTDB27_003091</name>
</gene>
<dbReference type="InterPro" id="IPR019235">
    <property type="entry name" value="DUF2178_TM"/>
</dbReference>
<proteinExistence type="predicted"/>
<organism evidence="2">
    <name type="scientific">Bacillus thuringiensis DB27</name>
    <dbReference type="NCBI Taxonomy" id="1431339"/>
    <lineage>
        <taxon>Bacteria</taxon>
        <taxon>Bacillati</taxon>
        <taxon>Bacillota</taxon>
        <taxon>Bacilli</taxon>
        <taxon>Bacillales</taxon>
        <taxon>Bacillaceae</taxon>
        <taxon>Bacillus</taxon>
        <taxon>Bacillus cereus group</taxon>
    </lineage>
</organism>
<evidence type="ECO:0000313" key="2">
    <source>
        <dbReference type="EMBL" id="CDN36749.1"/>
    </source>
</evidence>
<sequence length="125" mass="14734">MKTTWIKYLGFLGFFGFFGFFGFLGFFYEKGLFTMLCFFSFFTSYRTVQHDELFEQIVNKSCRNAFIVTLLTTAIILFIEMLFPNPVLQEIDIALIFSTLILTFGFSMFFYDKPVDETEDAPWRS</sequence>
<evidence type="ECO:0000256" key="1">
    <source>
        <dbReference type="SAM" id="Phobius"/>
    </source>
</evidence>
<name>W8Y5K0_BACTU</name>
<evidence type="ECO:0008006" key="3">
    <source>
        <dbReference type="Google" id="ProtNLM"/>
    </source>
</evidence>